<dbReference type="SUPFAM" id="SSF81301">
    <property type="entry name" value="Nucleotidyltransferase"/>
    <property type="match status" value="1"/>
</dbReference>
<dbReference type="Proteomes" id="UP000182763">
    <property type="component" value="Unassembled WGS sequence"/>
</dbReference>
<dbReference type="Proteomes" id="UP000230646">
    <property type="component" value="Unassembled WGS sequence"/>
</dbReference>
<proteinExistence type="predicted"/>
<dbReference type="EMBL" id="PFKO01000380">
    <property type="protein sequence ID" value="PIY31126.1"/>
    <property type="molecule type" value="Genomic_DNA"/>
</dbReference>
<evidence type="ECO:0000313" key="5">
    <source>
        <dbReference type="EMBL" id="PJB57949.1"/>
    </source>
</evidence>
<reference evidence="2 6" key="1">
    <citation type="journal article" date="2016" name="Environ. Microbiol.">
        <title>Genomic resolution of a cold subsurface aquifer community provides metabolic insights for novel microbes adapted to high CO concentrations.</title>
        <authorList>
            <person name="Probst A.J."/>
            <person name="Castelle C.J."/>
            <person name="Singh A."/>
            <person name="Brown C.T."/>
            <person name="Anantharaman K."/>
            <person name="Sharon I."/>
            <person name="Hug L.A."/>
            <person name="Burstein D."/>
            <person name="Emerson J.B."/>
            <person name="Thomas B.C."/>
            <person name="Banfield J.F."/>
        </authorList>
    </citation>
    <scope>NUCLEOTIDE SEQUENCE [LARGE SCALE GENOMIC DNA]</scope>
    <source>
        <strain evidence="2">CG2_30_33_13</strain>
    </source>
</reference>
<dbReference type="AlphaFoldDB" id="A0A1J5GRP9"/>
<dbReference type="EMBL" id="MNYY01000098">
    <property type="protein sequence ID" value="OIP69672.1"/>
    <property type="molecule type" value="Genomic_DNA"/>
</dbReference>
<evidence type="ECO:0000313" key="3">
    <source>
        <dbReference type="EMBL" id="PIX34486.1"/>
    </source>
</evidence>
<sequence>MRRLTKCLNISRKEKNLLLRCRESIYKISPKAKVILYGSRARGDDVPESDYDLLVLVDHPVTLREEDIFRQQLFPIEIETGYVLTLNMYHLSDWDSLLYKVMPFRQNVEREGLVI</sequence>
<reference evidence="7 8" key="2">
    <citation type="submission" date="2017-09" db="EMBL/GenBank/DDBJ databases">
        <title>Depth-based differentiation of microbial function through sediment-hosted aquifers and enrichment of novel symbionts in the deep terrestrial subsurface.</title>
        <authorList>
            <person name="Probst A.J."/>
            <person name="Ladd B."/>
            <person name="Jarett J.K."/>
            <person name="Geller-Mcgrath D.E."/>
            <person name="Sieber C.M."/>
            <person name="Emerson J.B."/>
            <person name="Anantharaman K."/>
            <person name="Thomas B.C."/>
            <person name="Malmstrom R."/>
            <person name="Stieglmeier M."/>
            <person name="Klingl A."/>
            <person name="Woyke T."/>
            <person name="Ryan C.M."/>
            <person name="Banfield J.F."/>
        </authorList>
    </citation>
    <scope>NUCLEOTIDE SEQUENCE [LARGE SCALE GENOMIC DNA]</scope>
    <source>
        <strain evidence="4">CG_4_10_14_3_um_filter_34_13</strain>
        <strain evidence="5">CG_4_9_14_3_um_filter_33_16</strain>
    </source>
</reference>
<dbReference type="CDD" id="cd05403">
    <property type="entry name" value="NT_KNTase_like"/>
    <property type="match status" value="1"/>
</dbReference>
<reference evidence="3" key="3">
    <citation type="submission" date="2017-09" db="EMBL/GenBank/DDBJ databases">
        <title>Depth-based differentiation of microbial function through sediment-hosted aquifers and enrichment of novel symbionts in the deep terrestrial subsurface.</title>
        <authorList>
            <person name="Probst A.J."/>
            <person name="Ladd B."/>
            <person name="Jarett J.K."/>
            <person name="Geller-Mcgrath D.E."/>
            <person name="Sieber C.M.K."/>
            <person name="Emerson J.B."/>
            <person name="Anantharaman K."/>
            <person name="Thomas B.C."/>
            <person name="Malmstrom R."/>
            <person name="Stieglmeier M."/>
            <person name="Klingl A."/>
            <person name="Woyke T."/>
            <person name="Ryan C.M."/>
            <person name="Banfield J.F."/>
        </authorList>
    </citation>
    <scope>NUCLEOTIDE SEQUENCE</scope>
    <source>
        <strain evidence="3">CG_4_8_14_3_um_filter_34_18</strain>
    </source>
</reference>
<dbReference type="InterPro" id="IPR002934">
    <property type="entry name" value="Polymerase_NTP_transf_dom"/>
</dbReference>
<gene>
    <name evidence="2" type="ORF">AUK42_05040</name>
    <name evidence="5" type="ORF">CO097_00810</name>
    <name evidence="4" type="ORF">COZ07_10340</name>
    <name evidence="3" type="ORF">COZ58_03780</name>
</gene>
<dbReference type="PANTHER" id="PTHR33933:SF1">
    <property type="entry name" value="PROTEIN ADENYLYLTRANSFERASE MNTA-RELATED"/>
    <property type="match status" value="1"/>
</dbReference>
<comment type="caution">
    <text evidence="2">The sequence shown here is derived from an EMBL/GenBank/DDBJ whole genome shotgun (WGS) entry which is preliminary data.</text>
</comment>
<evidence type="ECO:0000313" key="6">
    <source>
        <dbReference type="Proteomes" id="UP000182763"/>
    </source>
</evidence>
<dbReference type="GO" id="GO:0016779">
    <property type="term" value="F:nucleotidyltransferase activity"/>
    <property type="evidence" value="ECO:0007669"/>
    <property type="project" value="InterPro"/>
</dbReference>
<accession>A0A2M7K8M2</accession>
<name>A0A1J5GRP9_9BACT</name>
<dbReference type="Gene3D" id="3.30.460.10">
    <property type="entry name" value="Beta Polymerase, domain 2"/>
    <property type="match status" value="1"/>
</dbReference>
<feature type="domain" description="Polymerase nucleotidyl transferase" evidence="1">
    <location>
        <begin position="21"/>
        <end position="67"/>
    </location>
</feature>
<dbReference type="InterPro" id="IPR043519">
    <property type="entry name" value="NT_sf"/>
</dbReference>
<dbReference type="Proteomes" id="UP000228560">
    <property type="component" value="Unassembled WGS sequence"/>
</dbReference>
<dbReference type="EMBL" id="PFTV01000020">
    <property type="protein sequence ID" value="PJB57949.1"/>
    <property type="molecule type" value="Genomic_DNA"/>
</dbReference>
<keyword evidence="4" id="KW-0808">Transferase</keyword>
<accession>A0A2M7PLR4</accession>
<dbReference type="EMBL" id="PFIP01000069">
    <property type="protein sequence ID" value="PIX34486.1"/>
    <property type="molecule type" value="Genomic_DNA"/>
</dbReference>
<dbReference type="PANTHER" id="PTHR33933">
    <property type="entry name" value="NUCLEOTIDYLTRANSFERASE"/>
    <property type="match status" value="1"/>
</dbReference>
<accession>A0A1J5GRP9</accession>
<dbReference type="STRING" id="1805029.AUK42_05040"/>
<dbReference type="Pfam" id="PF01909">
    <property type="entry name" value="NTP_transf_2"/>
    <property type="match status" value="1"/>
</dbReference>
<evidence type="ECO:0000313" key="8">
    <source>
        <dbReference type="Proteomes" id="UP000230646"/>
    </source>
</evidence>
<organism evidence="2 6">
    <name type="scientific">Candidatus Infernicultor aquiphilus</name>
    <dbReference type="NCBI Taxonomy" id="1805029"/>
    <lineage>
        <taxon>Bacteria</taxon>
        <taxon>Pseudomonadati</taxon>
        <taxon>Atribacterota</taxon>
        <taxon>Candidatus Phoenicimicrobiia</taxon>
        <taxon>Candidatus Pheonicimicrobiales</taxon>
        <taxon>Candidatus Phoenicimicrobiaceae</taxon>
        <taxon>Candidatus Infernicultor</taxon>
    </lineage>
</organism>
<evidence type="ECO:0000313" key="2">
    <source>
        <dbReference type="EMBL" id="OIP69672.1"/>
    </source>
</evidence>
<dbReference type="InterPro" id="IPR052548">
    <property type="entry name" value="Type_VII_TA_antitoxin"/>
</dbReference>
<accession>A0A2M8CG12</accession>
<protein>
    <submittedName>
        <fullName evidence="3">Nucleotidyltransferase domain-containing protein</fullName>
    </submittedName>
</protein>
<dbReference type="Proteomes" id="UP000231493">
    <property type="component" value="Unassembled WGS sequence"/>
</dbReference>
<evidence type="ECO:0000313" key="4">
    <source>
        <dbReference type="EMBL" id="PIY31126.1"/>
    </source>
</evidence>
<evidence type="ECO:0000313" key="7">
    <source>
        <dbReference type="Proteomes" id="UP000228560"/>
    </source>
</evidence>
<evidence type="ECO:0000259" key="1">
    <source>
        <dbReference type="Pfam" id="PF01909"/>
    </source>
</evidence>
<dbReference type="RefSeq" id="WP_406608532.1">
    <property type="nucleotide sequence ID" value="NZ_PFKO01000380.1"/>
</dbReference>